<protein>
    <submittedName>
        <fullName evidence="2">Uncharacterized protein</fullName>
    </submittedName>
</protein>
<gene>
    <name evidence="2" type="ORF">Acr_00g0007350</name>
</gene>
<accession>A0A7J0DA08</accession>
<evidence type="ECO:0000313" key="3">
    <source>
        <dbReference type="Proteomes" id="UP000585474"/>
    </source>
</evidence>
<keyword evidence="3" id="KW-1185">Reference proteome</keyword>
<evidence type="ECO:0000256" key="1">
    <source>
        <dbReference type="SAM" id="MobiDB-lite"/>
    </source>
</evidence>
<name>A0A7J0DA08_9ERIC</name>
<dbReference type="AlphaFoldDB" id="A0A7J0DA08"/>
<comment type="caution">
    <text evidence="2">The sequence shown here is derived from an EMBL/GenBank/DDBJ whole genome shotgun (WGS) entry which is preliminary data.</text>
</comment>
<reference evidence="3" key="1">
    <citation type="submission" date="2019-07" db="EMBL/GenBank/DDBJ databases">
        <title>De Novo Assembly of kiwifruit Actinidia rufa.</title>
        <authorList>
            <person name="Sugita-Konishi S."/>
            <person name="Sato K."/>
            <person name="Mori E."/>
            <person name="Abe Y."/>
            <person name="Kisaki G."/>
            <person name="Hamano K."/>
            <person name="Suezawa K."/>
            <person name="Otani M."/>
            <person name="Fukuda T."/>
            <person name="Manabe T."/>
            <person name="Gomi K."/>
            <person name="Tabuchi M."/>
            <person name="Akimitsu K."/>
            <person name="Kataoka I."/>
        </authorList>
    </citation>
    <scope>NUCLEOTIDE SEQUENCE [LARGE SCALE GENOMIC DNA]</scope>
    <source>
        <strain evidence="3">cv. Fuchu</strain>
    </source>
</reference>
<feature type="region of interest" description="Disordered" evidence="1">
    <location>
        <begin position="1"/>
        <end position="20"/>
    </location>
</feature>
<proteinExistence type="predicted"/>
<dbReference type="EMBL" id="BJWL01000092">
    <property type="protein sequence ID" value="GFS29588.1"/>
    <property type="molecule type" value="Genomic_DNA"/>
</dbReference>
<dbReference type="Proteomes" id="UP000585474">
    <property type="component" value="Unassembled WGS sequence"/>
</dbReference>
<sequence>MKQAWSSSAPELGAGSTEGKPCPSYDHRCFRAVAIYVREQNVACTAKFLLTAPTLGWRHRQFNDRLPGAWLGQPRHKSMAGSAAYPLTQQSACTNKREAAVCSVIRQLARRDMYQATLYKKNCCSHKVKASEVDWLKLPALPAATSSKVVTPVGSIDHTARPEQRDPVPKYQTTFSREIEGLDPPEKFTLPWFTQYDGKLDPRSHVSHVRQMMAFGNHMDALIKRYWKTYNEIKECSEELAIANYKLGLTPGERLWENLTLNTPIDLQDLMSRVKMFARLDDDVR</sequence>
<organism evidence="2 3">
    <name type="scientific">Actinidia rufa</name>
    <dbReference type="NCBI Taxonomy" id="165716"/>
    <lineage>
        <taxon>Eukaryota</taxon>
        <taxon>Viridiplantae</taxon>
        <taxon>Streptophyta</taxon>
        <taxon>Embryophyta</taxon>
        <taxon>Tracheophyta</taxon>
        <taxon>Spermatophyta</taxon>
        <taxon>Magnoliopsida</taxon>
        <taxon>eudicotyledons</taxon>
        <taxon>Gunneridae</taxon>
        <taxon>Pentapetalae</taxon>
        <taxon>asterids</taxon>
        <taxon>Ericales</taxon>
        <taxon>Actinidiaceae</taxon>
        <taxon>Actinidia</taxon>
    </lineage>
</organism>
<evidence type="ECO:0000313" key="2">
    <source>
        <dbReference type="EMBL" id="GFS29588.1"/>
    </source>
</evidence>